<protein>
    <submittedName>
        <fullName evidence="2 3">Uncharacterized protein</fullName>
    </submittedName>
</protein>
<accession>A0A0C4E463</accession>
<gene>
    <name evidence="2" type="ORF">MAPG_07252</name>
</gene>
<evidence type="ECO:0000313" key="4">
    <source>
        <dbReference type="Proteomes" id="UP000011715"/>
    </source>
</evidence>
<reference evidence="3" key="5">
    <citation type="submission" date="2015-06" db="UniProtKB">
        <authorList>
            <consortium name="EnsemblFungi"/>
        </authorList>
    </citation>
    <scope>IDENTIFICATION</scope>
    <source>
        <strain evidence="3">ATCC 64411</strain>
    </source>
</reference>
<reference evidence="4" key="1">
    <citation type="submission" date="2010-05" db="EMBL/GenBank/DDBJ databases">
        <title>The genome sequence of Magnaporthe poae strain ATCC 64411.</title>
        <authorList>
            <person name="Ma L.-J."/>
            <person name="Dead R."/>
            <person name="Young S."/>
            <person name="Zeng Q."/>
            <person name="Koehrsen M."/>
            <person name="Alvarado L."/>
            <person name="Berlin A."/>
            <person name="Chapman S.B."/>
            <person name="Chen Z."/>
            <person name="Freedman E."/>
            <person name="Gellesch M."/>
            <person name="Goldberg J."/>
            <person name="Griggs A."/>
            <person name="Gujja S."/>
            <person name="Heilman E.R."/>
            <person name="Heiman D."/>
            <person name="Hepburn T."/>
            <person name="Howarth C."/>
            <person name="Jen D."/>
            <person name="Larson L."/>
            <person name="Mehta T."/>
            <person name="Neiman D."/>
            <person name="Pearson M."/>
            <person name="Roberts A."/>
            <person name="Saif S."/>
            <person name="Shea T."/>
            <person name="Shenoy N."/>
            <person name="Sisk P."/>
            <person name="Stolte C."/>
            <person name="Sykes S."/>
            <person name="Walk T."/>
            <person name="White J."/>
            <person name="Yandava C."/>
            <person name="Haas B."/>
            <person name="Nusbaum C."/>
            <person name="Birren B."/>
        </authorList>
    </citation>
    <scope>NUCLEOTIDE SEQUENCE [LARGE SCALE GENOMIC DNA]</scope>
    <source>
        <strain evidence="4">ATCC 64411 / 73-15</strain>
    </source>
</reference>
<dbReference type="EnsemblFungi" id="MAPG_07252T0">
    <property type="protein sequence ID" value="MAPG_07252T0"/>
    <property type="gene ID" value="MAPG_07252"/>
</dbReference>
<evidence type="ECO:0000313" key="3">
    <source>
        <dbReference type="EnsemblFungi" id="MAPG_07252T0"/>
    </source>
</evidence>
<dbReference type="Proteomes" id="UP000011715">
    <property type="component" value="Unassembled WGS sequence"/>
</dbReference>
<sequence>MTPQWREEDGNSLRSRCGKGDAQGTESKKLHHREKRRKERRDDWGLAGWGCLVMVGTRPDDFPQWTEDGEEPEAVVLRTGMGAAYFIDDTRARFLYLTGGDTRILKASGFLHSGRS</sequence>
<evidence type="ECO:0000313" key="2">
    <source>
        <dbReference type="EMBL" id="KLU88265.1"/>
    </source>
</evidence>
<organism evidence="3 4">
    <name type="scientific">Magnaporthiopsis poae (strain ATCC 64411 / 73-15)</name>
    <name type="common">Kentucky bluegrass fungus</name>
    <name type="synonym">Magnaporthe poae</name>
    <dbReference type="NCBI Taxonomy" id="644358"/>
    <lineage>
        <taxon>Eukaryota</taxon>
        <taxon>Fungi</taxon>
        <taxon>Dikarya</taxon>
        <taxon>Ascomycota</taxon>
        <taxon>Pezizomycotina</taxon>
        <taxon>Sordariomycetes</taxon>
        <taxon>Sordariomycetidae</taxon>
        <taxon>Magnaporthales</taxon>
        <taxon>Magnaporthaceae</taxon>
        <taxon>Magnaporthiopsis</taxon>
    </lineage>
</organism>
<feature type="compositionally biased region" description="Basic residues" evidence="1">
    <location>
        <begin position="29"/>
        <end position="39"/>
    </location>
</feature>
<reference evidence="2" key="3">
    <citation type="submission" date="2011-03" db="EMBL/GenBank/DDBJ databases">
        <title>Annotation of Magnaporthe poae ATCC 64411.</title>
        <authorList>
            <person name="Ma L.-J."/>
            <person name="Dead R."/>
            <person name="Young S.K."/>
            <person name="Zeng Q."/>
            <person name="Gargeya S."/>
            <person name="Fitzgerald M."/>
            <person name="Haas B."/>
            <person name="Abouelleil A."/>
            <person name="Alvarado L."/>
            <person name="Arachchi H.M."/>
            <person name="Berlin A."/>
            <person name="Brown A."/>
            <person name="Chapman S.B."/>
            <person name="Chen Z."/>
            <person name="Dunbar C."/>
            <person name="Freedman E."/>
            <person name="Gearin G."/>
            <person name="Gellesch M."/>
            <person name="Goldberg J."/>
            <person name="Griggs A."/>
            <person name="Gujja S."/>
            <person name="Heiman D."/>
            <person name="Howarth C."/>
            <person name="Larson L."/>
            <person name="Lui A."/>
            <person name="MacDonald P.J.P."/>
            <person name="Mehta T."/>
            <person name="Montmayeur A."/>
            <person name="Murphy C."/>
            <person name="Neiman D."/>
            <person name="Pearson M."/>
            <person name="Priest M."/>
            <person name="Roberts A."/>
            <person name="Saif S."/>
            <person name="Shea T."/>
            <person name="Shenoy N."/>
            <person name="Sisk P."/>
            <person name="Stolte C."/>
            <person name="Sykes S."/>
            <person name="Yandava C."/>
            <person name="Wortman J."/>
            <person name="Nusbaum C."/>
            <person name="Birren B."/>
        </authorList>
    </citation>
    <scope>NUCLEOTIDE SEQUENCE</scope>
    <source>
        <strain evidence="2">ATCC 64411</strain>
    </source>
</reference>
<reference evidence="3" key="4">
    <citation type="journal article" date="2015" name="G3 (Bethesda)">
        <title>Genome sequences of three phytopathogenic species of the Magnaporthaceae family of fungi.</title>
        <authorList>
            <person name="Okagaki L.H."/>
            <person name="Nunes C.C."/>
            <person name="Sailsbery J."/>
            <person name="Clay B."/>
            <person name="Brown D."/>
            <person name="John T."/>
            <person name="Oh Y."/>
            <person name="Young N."/>
            <person name="Fitzgerald M."/>
            <person name="Haas B.J."/>
            <person name="Zeng Q."/>
            <person name="Young S."/>
            <person name="Adiconis X."/>
            <person name="Fan L."/>
            <person name="Levin J.Z."/>
            <person name="Mitchell T.K."/>
            <person name="Okubara P.A."/>
            <person name="Farman M.L."/>
            <person name="Kohn L.M."/>
            <person name="Birren B."/>
            <person name="Ma L.-J."/>
            <person name="Dean R.A."/>
        </authorList>
    </citation>
    <scope>NUCLEOTIDE SEQUENCE</scope>
    <source>
        <strain evidence="3">ATCC 64411 / 73-15</strain>
    </source>
</reference>
<dbReference type="EMBL" id="GL876971">
    <property type="protein sequence ID" value="KLU88265.1"/>
    <property type="molecule type" value="Genomic_DNA"/>
</dbReference>
<proteinExistence type="predicted"/>
<feature type="compositionally biased region" description="Basic and acidic residues" evidence="1">
    <location>
        <begin position="1"/>
        <end position="11"/>
    </location>
</feature>
<dbReference type="VEuPathDB" id="FungiDB:MAPG_07252"/>
<evidence type="ECO:0000256" key="1">
    <source>
        <dbReference type="SAM" id="MobiDB-lite"/>
    </source>
</evidence>
<feature type="region of interest" description="Disordered" evidence="1">
    <location>
        <begin position="1"/>
        <end position="41"/>
    </location>
</feature>
<dbReference type="AlphaFoldDB" id="A0A0C4E463"/>
<name>A0A0C4E463_MAGP6</name>
<dbReference type="EMBL" id="ADBL01001755">
    <property type="status" value="NOT_ANNOTATED_CDS"/>
    <property type="molecule type" value="Genomic_DNA"/>
</dbReference>
<keyword evidence="4" id="KW-1185">Reference proteome</keyword>
<reference evidence="2" key="2">
    <citation type="submission" date="2010-05" db="EMBL/GenBank/DDBJ databases">
        <title>The Genome Sequence of Magnaporthe poae strain ATCC 64411.</title>
        <authorList>
            <consortium name="The Broad Institute Genome Sequencing Platform"/>
            <consortium name="Broad Institute Genome Sequencing Center for Infectious Disease"/>
            <person name="Ma L.-J."/>
            <person name="Dead R."/>
            <person name="Young S."/>
            <person name="Zeng Q."/>
            <person name="Koehrsen M."/>
            <person name="Alvarado L."/>
            <person name="Berlin A."/>
            <person name="Chapman S.B."/>
            <person name="Chen Z."/>
            <person name="Freedman E."/>
            <person name="Gellesch M."/>
            <person name="Goldberg J."/>
            <person name="Griggs A."/>
            <person name="Gujja S."/>
            <person name="Heilman E.R."/>
            <person name="Heiman D."/>
            <person name="Hepburn T."/>
            <person name="Howarth C."/>
            <person name="Jen D."/>
            <person name="Larson L."/>
            <person name="Mehta T."/>
            <person name="Neiman D."/>
            <person name="Pearson M."/>
            <person name="Roberts A."/>
            <person name="Saif S."/>
            <person name="Shea T."/>
            <person name="Shenoy N."/>
            <person name="Sisk P."/>
            <person name="Stolte C."/>
            <person name="Sykes S."/>
            <person name="Walk T."/>
            <person name="White J."/>
            <person name="Yandava C."/>
            <person name="Haas B."/>
            <person name="Nusbaum C."/>
            <person name="Birren B."/>
        </authorList>
    </citation>
    <scope>NUCLEOTIDE SEQUENCE</scope>
    <source>
        <strain evidence="2">ATCC 64411</strain>
    </source>
</reference>